<dbReference type="RefSeq" id="WP_073589986.1">
    <property type="nucleotide sequence ID" value="NZ_FRFD01000010.1"/>
</dbReference>
<dbReference type="SUPFAM" id="SSF48208">
    <property type="entry name" value="Six-hairpin glycosidases"/>
    <property type="match status" value="1"/>
</dbReference>
<name>A0A1M7YGP9_9FIRM</name>
<dbReference type="AlphaFoldDB" id="A0A1M7YGP9"/>
<keyword evidence="2" id="KW-1185">Reference proteome</keyword>
<dbReference type="EMBL" id="FRFD01000010">
    <property type="protein sequence ID" value="SHO51773.1"/>
    <property type="molecule type" value="Genomic_DNA"/>
</dbReference>
<dbReference type="GO" id="GO:0005975">
    <property type="term" value="P:carbohydrate metabolic process"/>
    <property type="evidence" value="ECO:0007669"/>
    <property type="project" value="InterPro"/>
</dbReference>
<proteinExistence type="predicted"/>
<evidence type="ECO:0000313" key="1">
    <source>
        <dbReference type="EMBL" id="SHO51773.1"/>
    </source>
</evidence>
<evidence type="ECO:0008006" key="3">
    <source>
        <dbReference type="Google" id="ProtNLM"/>
    </source>
</evidence>
<sequence>MNASAKTLDYLNTLSKSLIEGSRTKAFDSTVLYTPDGISSYDALWLRDFSYMVEYAGNHIPVQDIIQCINYSIMGRREDGWMPDRIYGNGTAAYAAGELGKPIGEANLDNTPFLVFTIYSLSKRMPREDFGNLFKEWLPFLETGLHIIPLGENGLVYNPADKPHSPYGFTDTVAKTGYLFMESLLFWRACCFMEEMLSCYTRENTVWYALHSKQIINNIDLLLDLSAGIYFAASNACRQLDIWGNAYMLYIGFPVSEERKKTVLSFLTDHYSEYVYKGQIRHLMKGEYWEQLLIRIEKEEYQNGAYWATASGWIIWCLTQTDFNLACKTLQEVVDYFKEAGAYECINIDYKKLPSFVVSATNVYGSLWRLMEKENNPGFISAYDNYNQDVL</sequence>
<dbReference type="OrthoDB" id="1398488at2"/>
<evidence type="ECO:0000313" key="2">
    <source>
        <dbReference type="Proteomes" id="UP000184612"/>
    </source>
</evidence>
<protein>
    <recommendedName>
        <fullName evidence="3">Alkaline and neutral invertase</fullName>
    </recommendedName>
</protein>
<reference evidence="1 2" key="1">
    <citation type="submission" date="2016-12" db="EMBL/GenBank/DDBJ databases">
        <authorList>
            <person name="Song W.-J."/>
            <person name="Kurnit D.M."/>
        </authorList>
    </citation>
    <scope>NUCLEOTIDE SEQUENCE [LARGE SCALE GENOMIC DNA]</scope>
    <source>
        <strain evidence="1 2">DSM 12503</strain>
    </source>
</reference>
<accession>A0A1M7YGP9</accession>
<gene>
    <name evidence="1" type="ORF">SAMN02745217_03325</name>
</gene>
<dbReference type="InterPro" id="IPR008928">
    <property type="entry name" value="6-hairpin_glycosidase_sf"/>
</dbReference>
<dbReference type="STRING" id="1121345.SAMN02745217_03325"/>
<organism evidence="1 2">
    <name type="scientific">Anaerocolumna xylanovorans DSM 12503</name>
    <dbReference type="NCBI Taxonomy" id="1121345"/>
    <lineage>
        <taxon>Bacteria</taxon>
        <taxon>Bacillati</taxon>
        <taxon>Bacillota</taxon>
        <taxon>Clostridia</taxon>
        <taxon>Lachnospirales</taxon>
        <taxon>Lachnospiraceae</taxon>
        <taxon>Anaerocolumna</taxon>
    </lineage>
</organism>
<dbReference type="Proteomes" id="UP000184612">
    <property type="component" value="Unassembled WGS sequence"/>
</dbReference>